<dbReference type="Proteomes" id="UP001152607">
    <property type="component" value="Unassembled WGS sequence"/>
</dbReference>
<name>A0A9W4XXB9_9PLEO</name>
<dbReference type="GO" id="GO:0016740">
    <property type="term" value="F:transferase activity"/>
    <property type="evidence" value="ECO:0007669"/>
    <property type="project" value="UniProtKB-KW"/>
</dbReference>
<dbReference type="EMBL" id="CAOQHR010000013">
    <property type="protein sequence ID" value="CAI6342351.1"/>
    <property type="molecule type" value="Genomic_DNA"/>
</dbReference>
<reference evidence="2" key="1">
    <citation type="submission" date="2023-01" db="EMBL/GenBank/DDBJ databases">
        <authorList>
            <person name="Van Ghelder C."/>
            <person name="Rancurel C."/>
        </authorList>
    </citation>
    <scope>NUCLEOTIDE SEQUENCE</scope>
    <source>
        <strain evidence="2">CNCM I-4278</strain>
    </source>
</reference>
<evidence type="ECO:0000256" key="1">
    <source>
        <dbReference type="ARBA" id="ARBA00022679"/>
    </source>
</evidence>
<dbReference type="InterPro" id="IPR051283">
    <property type="entry name" value="Sec_Metabolite_Acyltrans"/>
</dbReference>
<protein>
    <submittedName>
        <fullName evidence="2">Uncharacterized protein</fullName>
    </submittedName>
</protein>
<keyword evidence="3" id="KW-1185">Reference proteome</keyword>
<dbReference type="Pfam" id="PF02458">
    <property type="entry name" value="Transferase"/>
    <property type="match status" value="1"/>
</dbReference>
<evidence type="ECO:0000313" key="2">
    <source>
        <dbReference type="EMBL" id="CAI6342351.1"/>
    </source>
</evidence>
<dbReference type="OrthoDB" id="1862401at2759"/>
<organism evidence="2 3">
    <name type="scientific">Periconia digitata</name>
    <dbReference type="NCBI Taxonomy" id="1303443"/>
    <lineage>
        <taxon>Eukaryota</taxon>
        <taxon>Fungi</taxon>
        <taxon>Dikarya</taxon>
        <taxon>Ascomycota</taxon>
        <taxon>Pezizomycotina</taxon>
        <taxon>Dothideomycetes</taxon>
        <taxon>Pleosporomycetidae</taxon>
        <taxon>Pleosporales</taxon>
        <taxon>Massarineae</taxon>
        <taxon>Periconiaceae</taxon>
        <taxon>Periconia</taxon>
    </lineage>
</organism>
<dbReference type="AlphaFoldDB" id="A0A9W4XXB9"/>
<dbReference type="Gene3D" id="3.30.559.10">
    <property type="entry name" value="Chloramphenicol acetyltransferase-like domain"/>
    <property type="match status" value="2"/>
</dbReference>
<gene>
    <name evidence="2" type="ORF">PDIGIT_LOCUS15557</name>
</gene>
<dbReference type="PANTHER" id="PTHR31896">
    <property type="entry name" value="FAMILY REGULATORY PROTEIN, PUTATIVE (AFU_ORTHOLOGUE AFUA_3G14730)-RELATED"/>
    <property type="match status" value="1"/>
</dbReference>
<accession>A0A9W4XXB9</accession>
<evidence type="ECO:0000313" key="3">
    <source>
        <dbReference type="Proteomes" id="UP001152607"/>
    </source>
</evidence>
<dbReference type="PANTHER" id="PTHR31896:SF64">
    <property type="entry name" value="TRICHOTHECENE 3-O-ACETYLTRANSFERASE"/>
    <property type="match status" value="1"/>
</dbReference>
<keyword evidence="1" id="KW-0808">Transferase</keyword>
<comment type="caution">
    <text evidence="2">The sequence shown here is derived from an EMBL/GenBank/DDBJ whole genome shotgun (WGS) entry which is preliminary data.</text>
</comment>
<sequence length="481" mass="53166">MAVETLHLSILDQCAVRCYTPILKIFPFPKKDQIGSATSAIQAGLQLTLETFPFLAGTVQPANSESGKLSVTYERVVPDVITANLFSASSILPPKECFHTYKQLKRDGMPQSFFTGEMFCPNALRNHPGVLRNAEGIMDCKHAVPVLAVEVFFIAGGLVLSMYSHHSVCDGVGMHNFWKHFAANVYCQRSGRLPPSLESFIDESTLRLQIDSNIPTFGKAPRVGVYGPCNYTPTLPDTAPCTARIFALSAERIRAMRDELGRLVKTVTPITQCNILAALVWIHVTRARHKRLVQHGHTDTRIGIAVNLRERVKPQLQPSYMGNMALMARATASIARFNAESCVTSATIVPAIQAINGAISNATNAWAQRHFAYFQSIDRIIDTEISLQFNRGPDLYITSWMHFGAEYEWDIPGTTSKSPEYIRRTHSPSDGGVIIMPRRIEVDTCGREAPYEVLIRLASEDMGGLVNKEGGLASWSERVIG</sequence>
<dbReference type="InterPro" id="IPR023213">
    <property type="entry name" value="CAT-like_dom_sf"/>
</dbReference>
<proteinExistence type="predicted"/>